<sequence>MEENCQSKTYFELADLVEQQGQVIKSQSETIAKLLNENVEKENLINELMKGSILN</sequence>
<keyword evidence="1" id="KW-0175">Coiled coil</keyword>
<dbReference type="RefSeq" id="WP_165886793.1">
    <property type="nucleotide sequence ID" value="NZ_SLXK01000001.1"/>
</dbReference>
<proteinExistence type="predicted"/>
<reference evidence="2 3" key="1">
    <citation type="submission" date="2019-03" db="EMBL/GenBank/DDBJ databases">
        <title>Genomic Encyclopedia of Type Strains, Phase IV (KMG-IV): sequencing the most valuable type-strain genomes for metagenomic binning, comparative biology and taxonomic classification.</title>
        <authorList>
            <person name="Goeker M."/>
        </authorList>
    </citation>
    <scope>NUCLEOTIDE SEQUENCE [LARGE SCALE GENOMIC DNA]</scope>
    <source>
        <strain evidence="2 3">DSM 19377</strain>
    </source>
</reference>
<keyword evidence="3" id="KW-1185">Reference proteome</keyword>
<dbReference type="Proteomes" id="UP000295416">
    <property type="component" value="Unassembled WGS sequence"/>
</dbReference>
<evidence type="ECO:0000313" key="2">
    <source>
        <dbReference type="EMBL" id="TCP32192.1"/>
    </source>
</evidence>
<organism evidence="2 3">
    <name type="scientific">Scopulibacillus darangshiensis</name>
    <dbReference type="NCBI Taxonomy" id="442528"/>
    <lineage>
        <taxon>Bacteria</taxon>
        <taxon>Bacillati</taxon>
        <taxon>Bacillota</taxon>
        <taxon>Bacilli</taxon>
        <taxon>Bacillales</taxon>
        <taxon>Sporolactobacillaceae</taxon>
        <taxon>Scopulibacillus</taxon>
    </lineage>
</organism>
<evidence type="ECO:0000256" key="1">
    <source>
        <dbReference type="SAM" id="Coils"/>
    </source>
</evidence>
<dbReference type="AlphaFoldDB" id="A0A4R2PB12"/>
<name>A0A4R2PB12_9BACL</name>
<evidence type="ECO:0000313" key="3">
    <source>
        <dbReference type="Proteomes" id="UP000295416"/>
    </source>
</evidence>
<dbReference type="EMBL" id="SLXK01000001">
    <property type="protein sequence ID" value="TCP32192.1"/>
    <property type="molecule type" value="Genomic_DNA"/>
</dbReference>
<protein>
    <submittedName>
        <fullName evidence="2">Uncharacterized protein</fullName>
    </submittedName>
</protein>
<comment type="caution">
    <text evidence="2">The sequence shown here is derived from an EMBL/GenBank/DDBJ whole genome shotgun (WGS) entry which is preliminary data.</text>
</comment>
<gene>
    <name evidence="2" type="ORF">EV207_101170</name>
</gene>
<accession>A0A4R2PB12</accession>
<feature type="coiled-coil region" evidence="1">
    <location>
        <begin position="24"/>
        <end position="51"/>
    </location>
</feature>